<dbReference type="SUPFAM" id="SSF52266">
    <property type="entry name" value="SGNH hydrolase"/>
    <property type="match status" value="1"/>
</dbReference>
<name>A0A316YMN9_9BASI</name>
<dbReference type="GeneID" id="37043610"/>
<dbReference type="EMBL" id="KZ819636">
    <property type="protein sequence ID" value="PWN90422.1"/>
    <property type="molecule type" value="Genomic_DNA"/>
</dbReference>
<dbReference type="GO" id="GO:0016787">
    <property type="term" value="F:hydrolase activity"/>
    <property type="evidence" value="ECO:0007669"/>
    <property type="project" value="UniProtKB-KW"/>
</dbReference>
<feature type="domain" description="SGNH hydrolase-type esterase" evidence="1">
    <location>
        <begin position="13"/>
        <end position="191"/>
    </location>
</feature>
<protein>
    <submittedName>
        <fullName evidence="2">SGNH hydrolase</fullName>
    </submittedName>
</protein>
<dbReference type="Pfam" id="PF13472">
    <property type="entry name" value="Lipase_GDSL_2"/>
    <property type="match status" value="1"/>
</dbReference>
<evidence type="ECO:0000313" key="3">
    <source>
        <dbReference type="Proteomes" id="UP000245768"/>
    </source>
</evidence>
<dbReference type="PANTHER" id="PTHR14209:SF19">
    <property type="entry name" value="ISOAMYL ACETATE-HYDROLYZING ESTERASE 1 HOMOLOG"/>
    <property type="match status" value="1"/>
</dbReference>
<dbReference type="Gene3D" id="3.40.50.1110">
    <property type="entry name" value="SGNH hydrolase"/>
    <property type="match status" value="1"/>
</dbReference>
<proteinExistence type="predicted"/>
<dbReference type="OrthoDB" id="671439at2759"/>
<keyword evidence="3" id="KW-1185">Reference proteome</keyword>
<organism evidence="2 3">
    <name type="scientific">Acaromyces ingoldii</name>
    <dbReference type="NCBI Taxonomy" id="215250"/>
    <lineage>
        <taxon>Eukaryota</taxon>
        <taxon>Fungi</taxon>
        <taxon>Dikarya</taxon>
        <taxon>Basidiomycota</taxon>
        <taxon>Ustilaginomycotina</taxon>
        <taxon>Exobasidiomycetes</taxon>
        <taxon>Exobasidiales</taxon>
        <taxon>Cryptobasidiaceae</taxon>
        <taxon>Acaromyces</taxon>
    </lineage>
</organism>
<evidence type="ECO:0000259" key="1">
    <source>
        <dbReference type="Pfam" id="PF13472"/>
    </source>
</evidence>
<dbReference type="InParanoid" id="A0A316YMN9"/>
<sequence>MSVNPDLYDSIVCFGDSLVQQAEEKGFVAKLRTAYERKLDIIGRGFSGYTTRQAKVLFPLVFTAASQRRPPKLVIIWFGTNDSIEAGNRQHIPLEETRSNLAWILSQLHASPVLLLTPGTVLGGVNEGHKNPATKQPYIDVIKSLASPAARDLHGHPDVSFVDMQQAFINSPVPRDELLDADGLHIQPKGYVVVYEAVMGAIKDRWPHLDPSKLPYLFPHWTELDLAKDEAGQRAQLKPRRTRM</sequence>
<evidence type="ECO:0000313" key="2">
    <source>
        <dbReference type="EMBL" id="PWN90422.1"/>
    </source>
</evidence>
<dbReference type="RefSeq" id="XP_025377620.1">
    <property type="nucleotide sequence ID" value="XM_025521694.1"/>
</dbReference>
<dbReference type="InterPro" id="IPR013830">
    <property type="entry name" value="SGNH_hydro"/>
</dbReference>
<keyword evidence="2" id="KW-0378">Hydrolase</keyword>
<dbReference type="InterPro" id="IPR045136">
    <property type="entry name" value="Iah1-like"/>
</dbReference>
<gene>
    <name evidence="2" type="ORF">FA10DRAFT_266900</name>
</gene>
<accession>A0A316YMN9</accession>
<dbReference type="Proteomes" id="UP000245768">
    <property type="component" value="Unassembled WGS sequence"/>
</dbReference>
<dbReference type="FunCoup" id="A0A316YMN9">
    <property type="interactions" value="87"/>
</dbReference>
<reference evidence="2 3" key="1">
    <citation type="journal article" date="2018" name="Mol. Biol. Evol.">
        <title>Broad Genomic Sampling Reveals a Smut Pathogenic Ancestry of the Fungal Clade Ustilaginomycotina.</title>
        <authorList>
            <person name="Kijpornyongpan T."/>
            <person name="Mondo S.J."/>
            <person name="Barry K."/>
            <person name="Sandor L."/>
            <person name="Lee J."/>
            <person name="Lipzen A."/>
            <person name="Pangilinan J."/>
            <person name="LaButti K."/>
            <person name="Hainaut M."/>
            <person name="Henrissat B."/>
            <person name="Grigoriev I.V."/>
            <person name="Spatafora J.W."/>
            <person name="Aime M.C."/>
        </authorList>
    </citation>
    <scope>NUCLEOTIDE SEQUENCE [LARGE SCALE GENOMIC DNA]</scope>
    <source>
        <strain evidence="2 3">MCA 4198</strain>
    </source>
</reference>
<dbReference type="AlphaFoldDB" id="A0A316YMN9"/>
<dbReference type="PANTHER" id="PTHR14209">
    <property type="entry name" value="ISOAMYL ACETATE-HYDROLYZING ESTERASE 1"/>
    <property type="match status" value="1"/>
</dbReference>
<dbReference type="STRING" id="215250.A0A316YMN9"/>
<dbReference type="InterPro" id="IPR036514">
    <property type="entry name" value="SGNH_hydro_sf"/>
</dbReference>